<organism evidence="1 2">
    <name type="scientific">Brevundimonas phage vB_BpoS-Kikimora</name>
    <dbReference type="NCBI Taxonomy" id="2948601"/>
    <lineage>
        <taxon>Viruses</taxon>
        <taxon>Duplodnaviria</taxon>
        <taxon>Heunggongvirae</taxon>
        <taxon>Uroviricota</taxon>
        <taxon>Caudoviricetes</taxon>
        <taxon>Jeanschmidtviridae</taxon>
        <taxon>Kikimoravirus</taxon>
        <taxon>Kikimoravirus kikimora</taxon>
    </lineage>
</organism>
<dbReference type="EMBL" id="ON529857">
    <property type="protein sequence ID" value="USN15495.1"/>
    <property type="molecule type" value="Genomic_DNA"/>
</dbReference>
<protein>
    <submittedName>
        <fullName evidence="1">Uncharacterized protein</fullName>
    </submittedName>
</protein>
<dbReference type="Proteomes" id="UP001056576">
    <property type="component" value="Segment"/>
</dbReference>
<gene>
    <name evidence="1" type="ORF">KIKIMORA_03530</name>
</gene>
<name>A0A9E7MS31_9CAUD</name>
<keyword evidence="2" id="KW-1185">Reference proteome</keyword>
<sequence>MRAILRRAIRQAFLALGDIPVKATYKVKTSDSVYDPETGTSSTPAQLIDLPLVAFTRFTVKEMDRDPKIAAKDVKVLFPMEDLGREPSEDDTVIDNKGREWEIVRVLGEPSEQLGMLQCRLS</sequence>
<evidence type="ECO:0000313" key="2">
    <source>
        <dbReference type="Proteomes" id="UP001056576"/>
    </source>
</evidence>
<evidence type="ECO:0000313" key="1">
    <source>
        <dbReference type="EMBL" id="USN15495.1"/>
    </source>
</evidence>
<accession>A0A9E7MS31</accession>
<proteinExistence type="predicted"/>
<reference evidence="1 2" key="1">
    <citation type="submission" date="2022-05" db="EMBL/GenBank/DDBJ databases">
        <authorList>
            <person name="Friedrich I."/>
            <person name="Poehlein A."/>
            <person name="Schneider D."/>
            <person name="Hertel R."/>
            <person name="Daniel R."/>
        </authorList>
    </citation>
    <scope>NUCLEOTIDE SEQUENCE [LARGE SCALE GENOMIC DNA]</scope>
</reference>